<organism evidence="1 2">
    <name type="scientific">Abyssalbus ytuae</name>
    <dbReference type="NCBI Taxonomy" id="2926907"/>
    <lineage>
        <taxon>Bacteria</taxon>
        <taxon>Pseudomonadati</taxon>
        <taxon>Bacteroidota</taxon>
        <taxon>Flavobacteriia</taxon>
        <taxon>Flavobacteriales</taxon>
        <taxon>Flavobacteriaceae</taxon>
        <taxon>Abyssalbus</taxon>
    </lineage>
</organism>
<sequence>MNIIIKLKNLKYTGFLLVLFLCACEDVVEVNLETGEPKLVIDAEILWQKGTDGSVQTIQITRMTGYYNQEVPKVSGAQVHIQNSNGELFEFSEVDEAGTYTCNNFIPQLNESYTLEVLVEDQEYTASEILIPVTQINRVEQDIVNNFSEENIEVSFYFDDPDDEINFYLSDFNTGILQYPDYELTDDEFFNGNEIKNDFSDEDLKPGDIIEIYHRGISEQFYNYMMLILDATDSNPFSTPPANIHGNIVNRNNPENYALGYFRLCEANYLVYTVEEEN</sequence>
<dbReference type="EMBL" id="CP094358">
    <property type="protein sequence ID" value="UOB17951.1"/>
    <property type="molecule type" value="Genomic_DNA"/>
</dbReference>
<dbReference type="Proteomes" id="UP000831290">
    <property type="component" value="Chromosome"/>
</dbReference>
<evidence type="ECO:0000313" key="1">
    <source>
        <dbReference type="EMBL" id="UOB17951.1"/>
    </source>
</evidence>
<dbReference type="InterPro" id="IPR025345">
    <property type="entry name" value="DUF4249"/>
</dbReference>
<name>A0A9E7CTE0_9FLAO</name>
<dbReference type="PROSITE" id="PS51257">
    <property type="entry name" value="PROKAR_LIPOPROTEIN"/>
    <property type="match status" value="1"/>
</dbReference>
<dbReference type="AlphaFoldDB" id="A0A9E7CTE0"/>
<dbReference type="Pfam" id="PF14054">
    <property type="entry name" value="DUF4249"/>
    <property type="match status" value="1"/>
</dbReference>
<dbReference type="RefSeq" id="WP_255843796.1">
    <property type="nucleotide sequence ID" value="NZ_CP094358.1"/>
</dbReference>
<reference evidence="1" key="1">
    <citation type="submission" date="2022-03" db="EMBL/GenBank/DDBJ databases">
        <title>Description of Abyssus ytuae gen. nov., sp. nov., a novel member of the family Flavobacteriaceae isolated from the sediment of Mariana Trench.</title>
        <authorList>
            <person name="Zhang J."/>
            <person name="Xu X."/>
        </authorList>
    </citation>
    <scope>NUCLEOTIDE SEQUENCE</scope>
    <source>
        <strain evidence="1">MT3330</strain>
    </source>
</reference>
<evidence type="ECO:0000313" key="2">
    <source>
        <dbReference type="Proteomes" id="UP000831290"/>
    </source>
</evidence>
<protein>
    <submittedName>
        <fullName evidence="1">DUF4249 domain-containing protein</fullName>
    </submittedName>
</protein>
<accession>A0A9E7CTE0</accession>
<proteinExistence type="predicted"/>
<gene>
    <name evidence="1" type="ORF">MQE35_01310</name>
</gene>
<keyword evidence="2" id="KW-1185">Reference proteome</keyword>
<dbReference type="KEGG" id="fbm:MQE35_01310"/>